<dbReference type="PROSITE" id="PS51233">
    <property type="entry name" value="VWFD"/>
    <property type="match status" value="1"/>
</dbReference>
<dbReference type="InterPro" id="IPR014853">
    <property type="entry name" value="VWF/SSPO/ZAN-like_Cys-rich_dom"/>
</dbReference>
<dbReference type="Proteomes" id="UP000472267">
    <property type="component" value="Chromosome 7"/>
</dbReference>
<dbReference type="Ensembl" id="ENSSFAT00005020966.1">
    <property type="protein sequence ID" value="ENSSFAP00005020175.1"/>
    <property type="gene ID" value="ENSSFAG00005010515.1"/>
</dbReference>
<keyword evidence="1" id="KW-1015">Disulfide bond</keyword>
<evidence type="ECO:0000256" key="2">
    <source>
        <dbReference type="ARBA" id="ARBA00023180"/>
    </source>
</evidence>
<evidence type="ECO:0000259" key="3">
    <source>
        <dbReference type="PROSITE" id="PS51233"/>
    </source>
</evidence>
<dbReference type="PANTHER" id="PTHR11339:SF371">
    <property type="entry name" value="MUCIN-2"/>
    <property type="match status" value="1"/>
</dbReference>
<dbReference type="GO" id="GO:0005615">
    <property type="term" value="C:extracellular space"/>
    <property type="evidence" value="ECO:0007669"/>
    <property type="project" value="TreeGrafter"/>
</dbReference>
<reference evidence="4" key="2">
    <citation type="submission" date="2025-08" db="UniProtKB">
        <authorList>
            <consortium name="Ensembl"/>
        </authorList>
    </citation>
    <scope>IDENTIFICATION</scope>
</reference>
<evidence type="ECO:0000256" key="1">
    <source>
        <dbReference type="ARBA" id="ARBA00023157"/>
    </source>
</evidence>
<dbReference type="AlphaFoldDB" id="A0A672GT29"/>
<protein>
    <recommendedName>
        <fullName evidence="3">VWFD domain-containing protein</fullName>
    </recommendedName>
</protein>
<keyword evidence="5" id="KW-1185">Reference proteome</keyword>
<sequence>TSRQDLGSGVEIEYRIRRVGLYLVLESDIGVAVMWDRKTTIRILMEPLHSGRVCGLCGNFDGNGQNDFTTKGNMLVSSSLEFSNSWKLDPACPDVVSDVNPCEKRPSRHHWAKMMCGIIIGDTFRVCRTKVDPTPFYENCVTDSCACDSGGDCECLCTAIAAYAQACNEAGACVAWRTPDICPIFCDYYNSPEECKWHYNPCHTACYKTCLNPEGTCTNPLPTLEGCYPVCPEDRPIY</sequence>
<dbReference type="InterPro" id="IPR050780">
    <property type="entry name" value="Mucin_vWF_Thrombospondin_sf"/>
</dbReference>
<dbReference type="GO" id="GO:0031012">
    <property type="term" value="C:extracellular matrix"/>
    <property type="evidence" value="ECO:0007669"/>
    <property type="project" value="TreeGrafter"/>
</dbReference>
<organism evidence="4 5">
    <name type="scientific">Salarias fasciatus</name>
    <name type="common">Jewelled blenny</name>
    <name type="synonym">Blennius fasciatus</name>
    <dbReference type="NCBI Taxonomy" id="181472"/>
    <lineage>
        <taxon>Eukaryota</taxon>
        <taxon>Metazoa</taxon>
        <taxon>Chordata</taxon>
        <taxon>Craniata</taxon>
        <taxon>Vertebrata</taxon>
        <taxon>Euteleostomi</taxon>
        <taxon>Actinopterygii</taxon>
        <taxon>Neopterygii</taxon>
        <taxon>Teleostei</taxon>
        <taxon>Neoteleostei</taxon>
        <taxon>Acanthomorphata</taxon>
        <taxon>Ovalentaria</taxon>
        <taxon>Blenniimorphae</taxon>
        <taxon>Blenniiformes</taxon>
        <taxon>Blennioidei</taxon>
        <taxon>Blenniidae</taxon>
        <taxon>Salariinae</taxon>
        <taxon>Salarias</taxon>
    </lineage>
</organism>
<feature type="domain" description="VWFD" evidence="3">
    <location>
        <begin position="1"/>
        <end position="93"/>
    </location>
</feature>
<dbReference type="Pfam" id="PF00094">
    <property type="entry name" value="VWD"/>
    <property type="match status" value="1"/>
</dbReference>
<dbReference type="InterPro" id="IPR058753">
    <property type="entry name" value="TIL_OTOGL_Mucin"/>
</dbReference>
<dbReference type="SMART" id="SM00832">
    <property type="entry name" value="C8"/>
    <property type="match status" value="1"/>
</dbReference>
<evidence type="ECO:0000313" key="5">
    <source>
        <dbReference type="Proteomes" id="UP000472267"/>
    </source>
</evidence>
<keyword evidence="2" id="KW-0325">Glycoprotein</keyword>
<dbReference type="InParanoid" id="A0A672GT29"/>
<reference evidence="4" key="1">
    <citation type="submission" date="2019-06" db="EMBL/GenBank/DDBJ databases">
        <authorList>
            <consortium name="Wellcome Sanger Institute Data Sharing"/>
        </authorList>
    </citation>
    <scope>NUCLEOTIDE SEQUENCE [LARGE SCALE GENOMIC DNA]</scope>
</reference>
<name>A0A672GT29_SALFA</name>
<accession>A0A672GT29</accession>
<dbReference type="Pfam" id="PF08742">
    <property type="entry name" value="C8"/>
    <property type="match status" value="1"/>
</dbReference>
<dbReference type="OMA" id="PGRHQWA"/>
<proteinExistence type="predicted"/>
<evidence type="ECO:0000313" key="4">
    <source>
        <dbReference type="Ensembl" id="ENSSFAP00005020175.1"/>
    </source>
</evidence>
<dbReference type="InterPro" id="IPR001846">
    <property type="entry name" value="VWF_type-D"/>
</dbReference>
<reference evidence="4" key="3">
    <citation type="submission" date="2025-09" db="UniProtKB">
        <authorList>
            <consortium name="Ensembl"/>
        </authorList>
    </citation>
    <scope>IDENTIFICATION</scope>
</reference>
<dbReference type="PANTHER" id="PTHR11339">
    <property type="entry name" value="EXTRACELLULAR MATRIX GLYCOPROTEIN RELATED"/>
    <property type="match status" value="1"/>
</dbReference>
<dbReference type="Pfam" id="PF25962">
    <property type="entry name" value="TIL_OTOGL_Mucin"/>
    <property type="match status" value="1"/>
</dbReference>